<dbReference type="SUPFAM" id="SSF50475">
    <property type="entry name" value="FMN-binding split barrel"/>
    <property type="match status" value="1"/>
</dbReference>
<reference evidence="4" key="1">
    <citation type="submission" date="2016-11" db="EMBL/GenBank/DDBJ databases">
        <authorList>
            <person name="Jaros S."/>
            <person name="Januszkiewicz K."/>
            <person name="Wedrychowicz H."/>
        </authorList>
    </citation>
    <scope>NUCLEOTIDE SEQUENCE [LARGE SCALE GENOMIC DNA]</scope>
    <source>
        <strain evidence="4">Y48</strain>
    </source>
</reference>
<dbReference type="InterPro" id="IPR029016">
    <property type="entry name" value="GAF-like_dom_sf"/>
</dbReference>
<dbReference type="InterPro" id="IPR014757">
    <property type="entry name" value="Tscrpt_reg_IclR_C"/>
</dbReference>
<dbReference type="PANTHER" id="PTHR30466:SF11">
    <property type="entry name" value="FLAVIN-DEPENDENT MONOOXYGENASE, REDUCTASE SUBUNIT HSAB"/>
    <property type="match status" value="1"/>
</dbReference>
<dbReference type="Gene3D" id="3.30.450.40">
    <property type="match status" value="1"/>
</dbReference>
<dbReference type="KEGG" id="nsl:BOX37_13055"/>
<evidence type="ECO:0000259" key="3">
    <source>
        <dbReference type="PROSITE" id="PS51078"/>
    </source>
</evidence>
<dbReference type="AlphaFoldDB" id="A0A1J0W1V5"/>
<dbReference type="GO" id="GO:0010181">
    <property type="term" value="F:FMN binding"/>
    <property type="evidence" value="ECO:0007669"/>
    <property type="project" value="InterPro"/>
</dbReference>
<comment type="similarity">
    <text evidence="1">Belongs to the non-flavoprotein flavin reductase family.</text>
</comment>
<keyword evidence="2" id="KW-0560">Oxidoreductase</keyword>
<evidence type="ECO:0000313" key="5">
    <source>
        <dbReference type="Proteomes" id="UP000183810"/>
    </source>
</evidence>
<proteinExistence type="inferred from homology"/>
<evidence type="ECO:0000256" key="1">
    <source>
        <dbReference type="ARBA" id="ARBA00008898"/>
    </source>
</evidence>
<dbReference type="RefSeq" id="WP_071931461.1">
    <property type="nucleotide sequence ID" value="NZ_CP018082.1"/>
</dbReference>
<dbReference type="EMBL" id="CP018082">
    <property type="protein sequence ID" value="APE38292.1"/>
    <property type="molecule type" value="Genomic_DNA"/>
</dbReference>
<dbReference type="PANTHER" id="PTHR30466">
    <property type="entry name" value="FLAVIN REDUCTASE"/>
    <property type="match status" value="1"/>
</dbReference>
<dbReference type="GO" id="GO:0042602">
    <property type="term" value="F:riboflavin reductase (NADPH) activity"/>
    <property type="evidence" value="ECO:0007669"/>
    <property type="project" value="TreeGrafter"/>
</dbReference>
<name>A0A1J0W1V5_9NOCA</name>
<dbReference type="SUPFAM" id="SSF55781">
    <property type="entry name" value="GAF domain-like"/>
    <property type="match status" value="1"/>
</dbReference>
<dbReference type="Pfam" id="PF01613">
    <property type="entry name" value="Flavin_Reduct"/>
    <property type="match status" value="1"/>
</dbReference>
<evidence type="ECO:0000313" key="4">
    <source>
        <dbReference type="EMBL" id="APE38292.1"/>
    </source>
</evidence>
<feature type="domain" description="IclR-ED" evidence="3">
    <location>
        <begin position="162"/>
        <end position="384"/>
    </location>
</feature>
<dbReference type="InterPro" id="IPR050268">
    <property type="entry name" value="NADH-dep_flavin_reductase"/>
</dbReference>
<dbReference type="InterPro" id="IPR002563">
    <property type="entry name" value="Flavin_Rdtase-like_dom"/>
</dbReference>
<dbReference type="Proteomes" id="UP000183810">
    <property type="component" value="Chromosome"/>
</dbReference>
<dbReference type="InterPro" id="IPR012349">
    <property type="entry name" value="Split_barrel_FMN-bd"/>
</dbReference>
<gene>
    <name evidence="4" type="ORF">BOX37_13055</name>
</gene>
<sequence>MTQSFTPEQFRQVLGQYPTGVVVVTAVIPGESPAALTIGSFSSVSLEPPLVAFYPSIGSKTWPKIQAQGRFCVNILGADHEALCRVFASKAADKFDGVTWHPSPGGSPIVDGAVAWIDCEVDDVQTLGDHFLVVGRVNALETASRDLPLLFFRGGYGRFLHSSLAASESALAGFLPVVEAVRAELESVADECGTECNLAAHTRDEFIVLAGAGSQASPQAGAPTRVGRRLPYLAPIGTTLAAWGDNSDVKRWAASIDSESGDGPSQWHDVLSLVRRRGYVIGRGEMPYAAMEEAIDNRRSELADPTLLGALSEVRKTMLDQPSLDTPDEAYDVRSLSVPIFLADGRVVQMGLYGLQTVMSNETVRFCIQRLLEASRRCTALLGGSLPDDFPRPIEPDASDR</sequence>
<evidence type="ECO:0000256" key="2">
    <source>
        <dbReference type="ARBA" id="ARBA00023002"/>
    </source>
</evidence>
<accession>A0A1J0W1V5</accession>
<organism evidence="4 5">
    <name type="scientific">Nocardia mangyaensis</name>
    <dbReference type="NCBI Taxonomy" id="2213200"/>
    <lineage>
        <taxon>Bacteria</taxon>
        <taxon>Bacillati</taxon>
        <taxon>Actinomycetota</taxon>
        <taxon>Actinomycetes</taxon>
        <taxon>Mycobacteriales</taxon>
        <taxon>Nocardiaceae</taxon>
        <taxon>Nocardia</taxon>
    </lineage>
</organism>
<dbReference type="PROSITE" id="PS51078">
    <property type="entry name" value="ICLR_ED"/>
    <property type="match status" value="1"/>
</dbReference>
<protein>
    <recommendedName>
        <fullName evidence="3">IclR-ED domain-containing protein</fullName>
    </recommendedName>
</protein>
<keyword evidence="5" id="KW-1185">Reference proteome</keyword>
<dbReference type="Gene3D" id="2.30.110.10">
    <property type="entry name" value="Electron Transport, Fmn-binding Protein, Chain A"/>
    <property type="match status" value="1"/>
</dbReference>
<dbReference type="SMART" id="SM00903">
    <property type="entry name" value="Flavin_Reduct"/>
    <property type="match status" value="1"/>
</dbReference>